<organism evidence="3 4">
    <name type="scientific">Aspergillus cavernicola</name>
    <dbReference type="NCBI Taxonomy" id="176166"/>
    <lineage>
        <taxon>Eukaryota</taxon>
        <taxon>Fungi</taxon>
        <taxon>Dikarya</taxon>
        <taxon>Ascomycota</taxon>
        <taxon>Pezizomycotina</taxon>
        <taxon>Eurotiomycetes</taxon>
        <taxon>Eurotiomycetidae</taxon>
        <taxon>Eurotiales</taxon>
        <taxon>Aspergillaceae</taxon>
        <taxon>Aspergillus</taxon>
        <taxon>Aspergillus subgen. Nidulantes</taxon>
    </lineage>
</organism>
<reference evidence="3 4" key="1">
    <citation type="submission" date="2024-07" db="EMBL/GenBank/DDBJ databases">
        <title>Section-level genome sequencing and comparative genomics of Aspergillus sections Usti and Cavernicolus.</title>
        <authorList>
            <consortium name="Lawrence Berkeley National Laboratory"/>
            <person name="Nybo J.L."/>
            <person name="Vesth T.C."/>
            <person name="Theobald S."/>
            <person name="Frisvad J.C."/>
            <person name="Larsen T.O."/>
            <person name="Kjaerboelling I."/>
            <person name="Rothschild-Mancinelli K."/>
            <person name="Lyhne E.K."/>
            <person name="Kogle M.E."/>
            <person name="Barry K."/>
            <person name="Clum A."/>
            <person name="Na H."/>
            <person name="Ledsgaard L."/>
            <person name="Lin J."/>
            <person name="Lipzen A."/>
            <person name="Kuo A."/>
            <person name="Riley R."/>
            <person name="Mondo S."/>
            <person name="LaButti K."/>
            <person name="Haridas S."/>
            <person name="Pangalinan J."/>
            <person name="Salamov A.A."/>
            <person name="Simmons B.A."/>
            <person name="Magnuson J.K."/>
            <person name="Chen J."/>
            <person name="Drula E."/>
            <person name="Henrissat B."/>
            <person name="Wiebenga A."/>
            <person name="Lubbers R.J."/>
            <person name="Gomes A.C."/>
            <person name="Makela M.R."/>
            <person name="Stajich J."/>
            <person name="Grigoriev I.V."/>
            <person name="Mortensen U.H."/>
            <person name="De vries R.P."/>
            <person name="Baker S.E."/>
            <person name="Andersen M.R."/>
        </authorList>
    </citation>
    <scope>NUCLEOTIDE SEQUENCE [LARGE SCALE GENOMIC DNA]</scope>
    <source>
        <strain evidence="3 4">CBS 600.67</strain>
    </source>
</reference>
<evidence type="ECO:0000256" key="1">
    <source>
        <dbReference type="ARBA" id="ARBA00008056"/>
    </source>
</evidence>
<dbReference type="PROSITE" id="PS51471">
    <property type="entry name" value="FE2OG_OXY"/>
    <property type="match status" value="1"/>
</dbReference>
<protein>
    <recommendedName>
        <fullName evidence="2">Fe2OG dioxygenase domain-containing protein</fullName>
    </recommendedName>
</protein>
<dbReference type="Proteomes" id="UP001610335">
    <property type="component" value="Unassembled WGS sequence"/>
</dbReference>
<dbReference type="InterPro" id="IPR005123">
    <property type="entry name" value="Oxoglu/Fe-dep_dioxygenase_dom"/>
</dbReference>
<dbReference type="Gene3D" id="2.60.120.330">
    <property type="entry name" value="B-lactam Antibiotic, Isopenicillin N Synthase, Chain"/>
    <property type="match status" value="1"/>
</dbReference>
<accession>A0ABR4I833</accession>
<comment type="caution">
    <text evidence="3">The sequence shown here is derived from an EMBL/GenBank/DDBJ whole genome shotgun (WGS) entry which is preliminary data.</text>
</comment>
<comment type="similarity">
    <text evidence="1">Belongs to the iron/ascorbate-dependent oxidoreductase family.</text>
</comment>
<dbReference type="Pfam" id="PF03171">
    <property type="entry name" value="2OG-FeII_Oxy"/>
    <property type="match status" value="1"/>
</dbReference>
<feature type="domain" description="Fe2OG dioxygenase" evidence="2">
    <location>
        <begin position="24"/>
        <end position="128"/>
    </location>
</feature>
<sequence length="142" mass="16120">MSCFAAHMGLPKVFFAASHSRLLPGNTLKSIKHPKMTKEPDDVIPRLSEHTVWGSLTLFFTESPGLEVRDPNNQWHDVPVIPDGIIINIGDALSLWASKKLKSTVHRISWKKAPMNKDRYSIPYFVHPNFSKCFSLPRPMLL</sequence>
<gene>
    <name evidence="3" type="ORF">BDW59DRAFT_90856</name>
</gene>
<dbReference type="InterPro" id="IPR050231">
    <property type="entry name" value="Iron_ascorbate_oxido_reductase"/>
</dbReference>
<keyword evidence="4" id="KW-1185">Reference proteome</keyword>
<dbReference type="InterPro" id="IPR027443">
    <property type="entry name" value="IPNS-like_sf"/>
</dbReference>
<dbReference type="InterPro" id="IPR044861">
    <property type="entry name" value="IPNS-like_FE2OG_OXY"/>
</dbReference>
<dbReference type="PANTHER" id="PTHR47990">
    <property type="entry name" value="2-OXOGLUTARATE (2OG) AND FE(II)-DEPENDENT OXYGENASE SUPERFAMILY PROTEIN-RELATED"/>
    <property type="match status" value="1"/>
</dbReference>
<dbReference type="SUPFAM" id="SSF51197">
    <property type="entry name" value="Clavaminate synthase-like"/>
    <property type="match status" value="1"/>
</dbReference>
<name>A0ABR4I833_9EURO</name>
<evidence type="ECO:0000259" key="2">
    <source>
        <dbReference type="PROSITE" id="PS51471"/>
    </source>
</evidence>
<evidence type="ECO:0000313" key="3">
    <source>
        <dbReference type="EMBL" id="KAL2823906.1"/>
    </source>
</evidence>
<evidence type="ECO:0000313" key="4">
    <source>
        <dbReference type="Proteomes" id="UP001610335"/>
    </source>
</evidence>
<dbReference type="EMBL" id="JBFXLS010000048">
    <property type="protein sequence ID" value="KAL2823906.1"/>
    <property type="molecule type" value="Genomic_DNA"/>
</dbReference>
<proteinExistence type="inferred from homology"/>